<gene>
    <name evidence="2" type="ORF">L21SP2_2011</name>
</gene>
<feature type="transmembrane region" description="Helical" evidence="1">
    <location>
        <begin position="271"/>
        <end position="289"/>
    </location>
</feature>
<dbReference type="STRING" id="1307761.L21SP2_2011"/>
<feature type="transmembrane region" description="Helical" evidence="1">
    <location>
        <begin position="500"/>
        <end position="519"/>
    </location>
</feature>
<evidence type="ECO:0000256" key="1">
    <source>
        <dbReference type="SAM" id="Phobius"/>
    </source>
</evidence>
<dbReference type="HOGENOM" id="CLU_026983_1_0_12"/>
<keyword evidence="3" id="KW-1185">Reference proteome</keyword>
<dbReference type="InterPro" id="IPR029058">
    <property type="entry name" value="AB_hydrolase_fold"/>
</dbReference>
<evidence type="ECO:0008006" key="4">
    <source>
        <dbReference type="Google" id="ProtNLM"/>
    </source>
</evidence>
<keyword evidence="1" id="KW-1133">Transmembrane helix</keyword>
<dbReference type="EMBL" id="CP006939">
    <property type="protein sequence ID" value="AHC15382.1"/>
    <property type="molecule type" value="Genomic_DNA"/>
</dbReference>
<proteinExistence type="predicted"/>
<feature type="transmembrane region" description="Helical" evidence="1">
    <location>
        <begin position="397"/>
        <end position="419"/>
    </location>
</feature>
<name>V5WHS6_9SPIO</name>
<accession>V5WHS6</accession>
<feature type="transmembrane region" description="Helical" evidence="1">
    <location>
        <begin position="224"/>
        <end position="251"/>
    </location>
</feature>
<feature type="transmembrane region" description="Helical" evidence="1">
    <location>
        <begin position="466"/>
        <end position="488"/>
    </location>
</feature>
<feature type="transmembrane region" description="Helical" evidence="1">
    <location>
        <begin position="353"/>
        <end position="377"/>
    </location>
</feature>
<dbReference type="Proteomes" id="UP000018680">
    <property type="component" value="Chromosome"/>
</dbReference>
<dbReference type="KEGG" id="slr:L21SP2_2011"/>
<dbReference type="SUPFAM" id="SSF53474">
    <property type="entry name" value="alpha/beta-Hydrolases"/>
    <property type="match status" value="1"/>
</dbReference>
<feature type="transmembrane region" description="Helical" evidence="1">
    <location>
        <begin position="431"/>
        <end position="454"/>
    </location>
</feature>
<protein>
    <recommendedName>
        <fullName evidence="4">Peptidase S9 prolyl oligopeptidase catalytic domain-containing protein</fullName>
    </recommendedName>
</protein>
<feature type="transmembrane region" description="Helical" evidence="1">
    <location>
        <begin position="309"/>
        <end position="333"/>
    </location>
</feature>
<keyword evidence="1" id="KW-0472">Membrane</keyword>
<dbReference type="Gene3D" id="3.40.50.1820">
    <property type="entry name" value="alpha/beta hydrolase"/>
    <property type="match status" value="1"/>
</dbReference>
<evidence type="ECO:0000313" key="3">
    <source>
        <dbReference type="Proteomes" id="UP000018680"/>
    </source>
</evidence>
<dbReference type="AlphaFoldDB" id="V5WHS6"/>
<keyword evidence="1" id="KW-0812">Transmembrane</keyword>
<organism evidence="2 3">
    <name type="scientific">Salinispira pacifica</name>
    <dbReference type="NCBI Taxonomy" id="1307761"/>
    <lineage>
        <taxon>Bacteria</taxon>
        <taxon>Pseudomonadati</taxon>
        <taxon>Spirochaetota</taxon>
        <taxon>Spirochaetia</taxon>
        <taxon>Spirochaetales</taxon>
        <taxon>Spirochaetaceae</taxon>
        <taxon>Salinispira</taxon>
    </lineage>
</organism>
<dbReference type="eggNOG" id="COG1073">
    <property type="taxonomic scope" value="Bacteria"/>
</dbReference>
<evidence type="ECO:0000313" key="2">
    <source>
        <dbReference type="EMBL" id="AHC15382.1"/>
    </source>
</evidence>
<reference evidence="2 3" key="1">
    <citation type="journal article" date="2015" name="Stand. Genomic Sci.">
        <title>Complete genome sequence and description of Salinispira pacifica gen. nov., sp. nov., a novel spirochaete isolated form a hypersaline microbial mat.</title>
        <authorList>
            <person name="Ben Hania W."/>
            <person name="Joseph M."/>
            <person name="Schumann P."/>
            <person name="Bunk B."/>
            <person name="Fiebig A."/>
            <person name="Sproer C."/>
            <person name="Klenk H.P."/>
            <person name="Fardeau M.L."/>
            <person name="Spring S."/>
        </authorList>
    </citation>
    <scope>NUCLEOTIDE SEQUENCE [LARGE SCALE GENOMIC DNA]</scope>
    <source>
        <strain evidence="2 3">L21-RPul-D2</strain>
    </source>
</reference>
<sequence length="522" mass="58226">MSIDMYGHGHSDAVTPAEWYVAGTGMYDAVKLMADFPYVDTDKIGVTGHSNGARAANLSIREDNMAEEPLIDSVLLVANDAMYTTSENEPLYTGIIAPDAREPYTNRYGTRDVGIIAAQFDEFFFRTVQADGTQTLPRDFITTEYAQSFLNFGSDPVEVRESGVFYTNRVNGELALRVIYTPWEIHPWNHFSMKSAAQGIEYWEESFGAPNPIPKSNQIWIFKAMFNFIGLVGWVIFIVAFAKVLLFTPAFASLRKDQEPKTMVLNRNGKLWFWIGSAVVAVIAAVSYLNLGAWTRANRPAFLPQAPTYFIGVWSTVVGVSLIVLLVLSYYLYSRKNGYDPKERGIAIALMPLIKTVALAVTVLASAFALVFAVDYFFKADFRFWVLTVRTFSPDKIGIALRYAPLFLLYYIPMSVATNSFNQFKLGDKEWYNTAVAAGFTGLAPGIMIILQYVTFMSTGDVFFKGISNIYGIWLFPIVVIIPVGAIVSRKLYKLTGNPYLGGIIWGLLVPMIMASNTLTQI</sequence>
<dbReference type="PATRIC" id="fig|1307761.3.peg.2004"/>